<reference evidence="9 10" key="1">
    <citation type="submission" date="2016-07" db="EMBL/GenBank/DDBJ databases">
        <title>Pervasive Adenine N6-methylation of Active Genes in Fungi.</title>
        <authorList>
            <consortium name="DOE Joint Genome Institute"/>
            <person name="Mondo S.J."/>
            <person name="Dannebaum R.O."/>
            <person name="Kuo R.C."/>
            <person name="Labutti K."/>
            <person name="Haridas S."/>
            <person name="Kuo A."/>
            <person name="Salamov A."/>
            <person name="Ahrendt S.R."/>
            <person name="Lipzen A."/>
            <person name="Sullivan W."/>
            <person name="Andreopoulos W.B."/>
            <person name="Clum A."/>
            <person name="Lindquist E."/>
            <person name="Daum C."/>
            <person name="Ramamoorthy G.K."/>
            <person name="Gryganskyi A."/>
            <person name="Culley D."/>
            <person name="Magnuson J.K."/>
            <person name="James T.Y."/>
            <person name="O'Malley M.A."/>
            <person name="Stajich J.E."/>
            <person name="Spatafora J.W."/>
            <person name="Visel A."/>
            <person name="Grigoriev I.V."/>
        </authorList>
    </citation>
    <scope>NUCLEOTIDE SEQUENCE [LARGE SCALE GENOMIC DNA]</scope>
    <source>
        <strain evidence="9 10">PL171</strain>
    </source>
</reference>
<dbReference type="Gene3D" id="3.30.70.3490">
    <property type="match status" value="1"/>
</dbReference>
<dbReference type="InterPro" id="IPR004193">
    <property type="entry name" value="Glyco_hydro_13_N"/>
</dbReference>
<dbReference type="InterPro" id="IPR036598">
    <property type="entry name" value="GOLD_dom_sf"/>
</dbReference>
<dbReference type="InterPro" id="IPR006048">
    <property type="entry name" value="A-amylase/branching_C"/>
</dbReference>
<dbReference type="SUPFAM" id="SSF101576">
    <property type="entry name" value="Supernatant protein factor (SPF), C-terminal domain"/>
    <property type="match status" value="1"/>
</dbReference>
<evidence type="ECO:0000313" key="9">
    <source>
        <dbReference type="EMBL" id="ORZ32725.1"/>
    </source>
</evidence>
<dbReference type="InterPro" id="IPR017853">
    <property type="entry name" value="GH"/>
</dbReference>
<dbReference type="GO" id="GO:0008289">
    <property type="term" value="F:lipid binding"/>
    <property type="evidence" value="ECO:0007669"/>
    <property type="project" value="UniProtKB-KW"/>
</dbReference>
<dbReference type="SUPFAM" id="SSF51445">
    <property type="entry name" value="(Trans)glycosidases"/>
    <property type="match status" value="1"/>
</dbReference>
<dbReference type="OrthoDB" id="196493at2759"/>
<keyword evidence="5" id="KW-0446">Lipid-binding</keyword>
<feature type="region of interest" description="Disordered" evidence="7">
    <location>
        <begin position="547"/>
        <end position="600"/>
    </location>
</feature>
<dbReference type="UniPathway" id="UPA00164"/>
<dbReference type="SUPFAM" id="SSF81296">
    <property type="entry name" value="E set domains"/>
    <property type="match status" value="1"/>
</dbReference>
<feature type="coiled-coil region" evidence="6">
    <location>
        <begin position="940"/>
        <end position="974"/>
    </location>
</feature>
<dbReference type="Gene3D" id="2.40.160.120">
    <property type="match status" value="1"/>
</dbReference>
<organism evidence="9 10">
    <name type="scientific">Catenaria anguillulae PL171</name>
    <dbReference type="NCBI Taxonomy" id="765915"/>
    <lineage>
        <taxon>Eukaryota</taxon>
        <taxon>Fungi</taxon>
        <taxon>Fungi incertae sedis</taxon>
        <taxon>Blastocladiomycota</taxon>
        <taxon>Blastocladiomycetes</taxon>
        <taxon>Blastocladiales</taxon>
        <taxon>Catenariaceae</taxon>
        <taxon>Catenaria</taxon>
    </lineage>
</organism>
<dbReference type="InterPro" id="IPR014756">
    <property type="entry name" value="Ig_E-set"/>
</dbReference>
<dbReference type="Gene3D" id="2.60.40.10">
    <property type="entry name" value="Immunoglobulins"/>
    <property type="match status" value="1"/>
</dbReference>
<proteinExistence type="inferred from homology"/>
<evidence type="ECO:0000256" key="6">
    <source>
        <dbReference type="SAM" id="Coils"/>
    </source>
</evidence>
<dbReference type="InterPro" id="IPR001849">
    <property type="entry name" value="PH_domain"/>
</dbReference>
<evidence type="ECO:0000256" key="1">
    <source>
        <dbReference type="ARBA" id="ARBA00004964"/>
    </source>
</evidence>
<accession>A0A1Y2HDV3</accession>
<gene>
    <name evidence="9" type="ORF">BCR44DRAFT_1515297</name>
</gene>
<evidence type="ECO:0000256" key="5">
    <source>
        <dbReference type="ARBA" id="ARBA00023121"/>
    </source>
</evidence>
<comment type="caution">
    <text evidence="9">The sequence shown here is derived from an EMBL/GenBank/DDBJ whole genome shotgun (WGS) entry which is preliminary data.</text>
</comment>
<feature type="compositionally biased region" description="Acidic residues" evidence="7">
    <location>
        <begin position="639"/>
        <end position="665"/>
    </location>
</feature>
<dbReference type="Pfam" id="PF01237">
    <property type="entry name" value="Oxysterol_BP"/>
    <property type="match status" value="3"/>
</dbReference>
<evidence type="ECO:0000256" key="4">
    <source>
        <dbReference type="ARBA" id="ARBA00023055"/>
    </source>
</evidence>
<dbReference type="CDD" id="cd02854">
    <property type="entry name" value="E_set_GBE_euk_N"/>
    <property type="match status" value="1"/>
</dbReference>
<sequence>MQEIEIPPRDCFKYYVQVEGAPKTILWNFATKKKNIAFGLFFQLSSDSLDPSAPAPTPVTAVPGNATGSADPVAAATVASPRLNLNFSSASSARSSPRHSPAASLSAQNNNPFTANNGALIASPHLEVPPSSSDAGGGSSLGITDSSDADTVVNGSLPPPIRYESSKSTIKGQQLVMRDGTYVLYFDNTFSRNTSKKMTFFVAMRDGEAPKEDQPAPELTGWLLKKKRKRMQGWAKRYFTCDRGQLSYMKLPGGFCRGSVPIALSTISVDPDHRIINIDSGTTLWHLRAFTREDYDKWIAVIKRYKAEHAEVVRAVAAAAAAGPAPPLPIAIDTTTSPISDHQTIRATPASPSSSSPSIDHLMRQFIASVDSHVDHLARLVLTADPQPAPELVNTVKALAQVLHAEKDELLDQLACESAKAATVAQAYAEILRENSELRARFDVAGGPSMSASGSATVVPPPSQQPARAMTPPGYHPSSSGSLTAAQQQVIAAHRSLSMTSFSAAAAANRMSGSVGATGMHMRTGSIASTISDQWFDAEEIVLTATGKGGAKGKGGDGSDSESSDDSDQRSVKGKAAAAAKRVSTMAAAGKSGVGHQQPMSPEMVVNEAGVDATSPSSMTGGPDSSAAVDASGTGTGEGTDDEEDEDDEYAYDEDEDDDDDDDESGYMVDMYATNGGGASPTVGAGPRSLRGKRSASSLGSKSLRNVSVFQGGYHVARRKYLPSPVVGDDVSLLGILRKNVGKDLSTVAMPISLNEPINLLQKLAEELEYSHLLDRRRPRNLPTLCITYELVRPDRGFRFVSEKVSHQPAIMACHATSLPLPEHGEHYTWTKVTTCMRNLIGGAKVVGSLWQAVVVNHSTKERVEITFKENGGGGWLGGGPSTANEVVGVGYSSKGEKVGVIRGRWSELCTVSRPGADDEGQVLWRANPVVATLRPVLRVDFERGNVDAAEAEKIRLEEKQRQYRKRLQEEGKEWGPDPVSGCETSWGGKREPIDNEDAHCQLPTARIHAALPSRDLSITSNPISNTMMVAPPATSSAASSAKPKTAAKNRHRRPVPGALCRRAQVALPQVQALDRFGLGQPRSLADFASAYTHFGFTKDPETGDIIYREYAPGATTAHLIGDFNNWDRASHPLTRDEFGTWSLRLPAGTIPHKSKVKIAFTSPQHVDGPNAQFDRISPWARHVVQDQSVSVAYDACIGTQRSKGRIASYREFSVNVIPKIAKLGYNTIQLMAVQEHAYYASFGYQLALPKSSWNLLTRPTPTAHVLLDLVHSHASKNVLDGLNMFDEPTIATSMLAPWLAFAVGLEALQLWPLRNRALFLSNVAYWLNEYMFDGFRFDGVTSMLYTHHGIGTGFSGNYHEYFGPGLVDDDAITYLMLANYLTHTLLPDVSGMPALCRPVADGGVGFDYRLGMAVPDMWIKYLKEFRDEQWDLGHVAHTLTNRRWNEATIGYAESHDQALVGDKTLAFWLMDKDMYDHMSEVHSKNPPPSIDRGMALHKMIRLVTCALSGEGYLTFMGNEFGHPEWLDFPRAGNNNSYHYARRQWSLATNEQLRRQFVTLKHEGDKVLAFERWDNAHKVHVLFIFNFHPTNSYTDYKVGVEYPGEYEVVLDTDAKDFGGHARLDHSVKYVAHANDGWNGRKSSVMVYSPSRSAIVLVNRNVKH</sequence>
<dbReference type="EMBL" id="MCFL01000043">
    <property type="protein sequence ID" value="ORZ32725.1"/>
    <property type="molecule type" value="Genomic_DNA"/>
</dbReference>
<dbReference type="GO" id="GO:0003844">
    <property type="term" value="F:1,4-alpha-glucan branching enzyme activity"/>
    <property type="evidence" value="ECO:0007669"/>
    <property type="project" value="TreeGrafter"/>
</dbReference>
<dbReference type="PANTHER" id="PTHR43651">
    <property type="entry name" value="1,4-ALPHA-GLUCAN-BRANCHING ENZYME"/>
    <property type="match status" value="1"/>
</dbReference>
<protein>
    <recommendedName>
        <fullName evidence="8">PH domain-containing protein</fullName>
    </recommendedName>
</protein>
<comment type="pathway">
    <text evidence="1">Glycan biosynthesis; glycogen biosynthesis.</text>
</comment>
<evidence type="ECO:0000256" key="2">
    <source>
        <dbReference type="ARBA" id="ARBA00008842"/>
    </source>
</evidence>
<dbReference type="Pfam" id="PF02806">
    <property type="entry name" value="Alpha-amylase_C"/>
    <property type="match status" value="1"/>
</dbReference>
<feature type="compositionally biased region" description="Low complexity" evidence="7">
    <location>
        <begin position="1034"/>
        <end position="1045"/>
    </location>
</feature>
<dbReference type="Pfam" id="PF02922">
    <property type="entry name" value="CBM_48"/>
    <property type="match status" value="1"/>
</dbReference>
<evidence type="ECO:0000256" key="3">
    <source>
        <dbReference type="ARBA" id="ARBA00022448"/>
    </source>
</evidence>
<feature type="region of interest" description="Disordered" evidence="7">
    <location>
        <begin position="449"/>
        <end position="487"/>
    </location>
</feature>
<feature type="compositionally biased region" description="Gly residues" evidence="7">
    <location>
        <begin position="547"/>
        <end position="558"/>
    </location>
</feature>
<feature type="compositionally biased region" description="Polar residues" evidence="7">
    <location>
        <begin position="477"/>
        <end position="487"/>
    </location>
</feature>
<comment type="similarity">
    <text evidence="2">Belongs to the OSBP family.</text>
</comment>
<dbReference type="InterPro" id="IPR011993">
    <property type="entry name" value="PH-like_dom_sf"/>
</dbReference>
<feature type="region of interest" description="Disordered" evidence="7">
    <location>
        <begin position="612"/>
        <end position="699"/>
    </location>
</feature>
<keyword evidence="6" id="KW-0175">Coiled coil</keyword>
<dbReference type="STRING" id="765915.A0A1Y2HDV3"/>
<dbReference type="GO" id="GO:0005737">
    <property type="term" value="C:cytoplasm"/>
    <property type="evidence" value="ECO:0007669"/>
    <property type="project" value="TreeGrafter"/>
</dbReference>
<dbReference type="PANTHER" id="PTHR43651:SF3">
    <property type="entry name" value="1,4-ALPHA-GLUCAN-BRANCHING ENZYME"/>
    <property type="match status" value="1"/>
</dbReference>
<keyword evidence="3" id="KW-0813">Transport</keyword>
<feature type="compositionally biased region" description="Low complexity" evidence="7">
    <location>
        <begin position="576"/>
        <end position="589"/>
    </location>
</feature>
<dbReference type="PROSITE" id="PS50003">
    <property type="entry name" value="PH_DOMAIN"/>
    <property type="match status" value="1"/>
</dbReference>
<dbReference type="SUPFAM" id="SSF144000">
    <property type="entry name" value="Oxysterol-binding protein-like"/>
    <property type="match status" value="1"/>
</dbReference>
<evidence type="ECO:0000256" key="7">
    <source>
        <dbReference type="SAM" id="MobiDB-lite"/>
    </source>
</evidence>
<feature type="region of interest" description="Disordered" evidence="7">
    <location>
        <begin position="1034"/>
        <end position="1053"/>
    </location>
</feature>
<evidence type="ECO:0000259" key="8">
    <source>
        <dbReference type="PROSITE" id="PS50003"/>
    </source>
</evidence>
<dbReference type="Gene3D" id="2.30.29.30">
    <property type="entry name" value="Pleckstrin-homology domain (PH domain)/Phosphotyrosine-binding domain (PTB)"/>
    <property type="match status" value="1"/>
</dbReference>
<dbReference type="SUPFAM" id="SSF51011">
    <property type="entry name" value="Glycosyl hydrolase domain"/>
    <property type="match status" value="1"/>
</dbReference>
<dbReference type="Gene3D" id="2.60.120.680">
    <property type="entry name" value="GOLD domain"/>
    <property type="match status" value="1"/>
</dbReference>
<evidence type="ECO:0000313" key="10">
    <source>
        <dbReference type="Proteomes" id="UP000193411"/>
    </source>
</evidence>
<dbReference type="InterPro" id="IPR000648">
    <property type="entry name" value="Oxysterol-bd"/>
</dbReference>
<dbReference type="Proteomes" id="UP000193411">
    <property type="component" value="Unassembled WGS sequence"/>
</dbReference>
<dbReference type="GO" id="GO:0005978">
    <property type="term" value="P:glycogen biosynthetic process"/>
    <property type="evidence" value="ECO:0007669"/>
    <property type="project" value="UniProtKB-UniPathway"/>
</dbReference>
<dbReference type="GO" id="GO:0006869">
    <property type="term" value="P:lipid transport"/>
    <property type="evidence" value="ECO:0007669"/>
    <property type="project" value="UniProtKB-KW"/>
</dbReference>
<feature type="domain" description="PH" evidence="8">
    <location>
        <begin position="216"/>
        <end position="307"/>
    </location>
</feature>
<feature type="region of interest" description="Disordered" evidence="7">
    <location>
        <begin position="123"/>
        <end position="163"/>
    </location>
</feature>
<dbReference type="FunFam" id="2.60.40.1180:FF:000003">
    <property type="entry name" value="1,4-alpha-glucan-branching enzyme, chloroplastic/amyloplastic"/>
    <property type="match status" value="1"/>
</dbReference>
<dbReference type="Gene3D" id="3.20.20.80">
    <property type="entry name" value="Glycosidases"/>
    <property type="match status" value="2"/>
</dbReference>
<dbReference type="Pfam" id="PF15409">
    <property type="entry name" value="PH_8"/>
    <property type="match status" value="1"/>
</dbReference>
<feature type="compositionally biased region" description="Low complexity" evidence="7">
    <location>
        <begin position="88"/>
        <end position="107"/>
    </location>
</feature>
<dbReference type="SMART" id="SM00233">
    <property type="entry name" value="PH"/>
    <property type="match status" value="1"/>
</dbReference>
<dbReference type="GO" id="GO:0004553">
    <property type="term" value="F:hydrolase activity, hydrolyzing O-glycosyl compounds"/>
    <property type="evidence" value="ECO:0007669"/>
    <property type="project" value="InterPro"/>
</dbReference>
<name>A0A1Y2HDV3_9FUNG</name>
<feature type="region of interest" description="Disordered" evidence="7">
    <location>
        <begin position="88"/>
        <end position="110"/>
    </location>
</feature>
<keyword evidence="4" id="KW-0445">Lipid transport</keyword>
<keyword evidence="10" id="KW-1185">Reference proteome</keyword>
<dbReference type="InterPro" id="IPR013783">
    <property type="entry name" value="Ig-like_fold"/>
</dbReference>
<dbReference type="SUPFAM" id="SSF50729">
    <property type="entry name" value="PH domain-like"/>
    <property type="match status" value="1"/>
</dbReference>
<dbReference type="InterPro" id="IPR041680">
    <property type="entry name" value="PH_8"/>
</dbReference>
<dbReference type="InterPro" id="IPR037239">
    <property type="entry name" value="OSBP_sf"/>
</dbReference>
<dbReference type="GO" id="GO:0043169">
    <property type="term" value="F:cation binding"/>
    <property type="evidence" value="ECO:0007669"/>
    <property type="project" value="InterPro"/>
</dbReference>